<evidence type="ECO:0000313" key="1">
    <source>
        <dbReference type="EMBL" id="KAG2262994.1"/>
    </source>
</evidence>
<dbReference type="InterPro" id="IPR051442">
    <property type="entry name" value="B3_domain"/>
</dbReference>
<sequence>MDKSSSSSSTLKDSCQENKTSLWKIRKILTEKSEGLVDFDNNSDVEQYLLKHLCKSINLVKRDPIKIKIDDYDMGYQHEVNLGYSRKSDKYYLGKIWRLKELDVGDEVGFFYDPIANNVCFSVLKQAKPISSKIKQARP</sequence>
<dbReference type="PANTHER" id="PTHR34269:SF20">
    <property type="entry name" value="BNAA03G59030D PROTEIN"/>
    <property type="match status" value="1"/>
</dbReference>
<dbReference type="OrthoDB" id="1915967at2759"/>
<accession>A0A8X7U2R3</accession>
<reference evidence="1 2" key="1">
    <citation type="submission" date="2020-02" db="EMBL/GenBank/DDBJ databases">
        <authorList>
            <person name="Ma Q."/>
            <person name="Huang Y."/>
            <person name="Song X."/>
            <person name="Pei D."/>
        </authorList>
    </citation>
    <scope>NUCLEOTIDE SEQUENCE [LARGE SCALE GENOMIC DNA]</scope>
    <source>
        <strain evidence="1">Sxm20200214</strain>
        <tissue evidence="1">Leaf</tissue>
    </source>
</reference>
<gene>
    <name evidence="1" type="ORF">Bca52824_070073</name>
</gene>
<comment type="caution">
    <text evidence="1">The sequence shown here is derived from an EMBL/GenBank/DDBJ whole genome shotgun (WGS) entry which is preliminary data.</text>
</comment>
<proteinExistence type="predicted"/>
<dbReference type="EMBL" id="JAAMPC010000014">
    <property type="protein sequence ID" value="KAG2262994.1"/>
    <property type="molecule type" value="Genomic_DNA"/>
</dbReference>
<dbReference type="AlphaFoldDB" id="A0A8X7U2R3"/>
<protein>
    <submittedName>
        <fullName evidence="1">Uncharacterized protein</fullName>
    </submittedName>
</protein>
<dbReference type="Proteomes" id="UP000886595">
    <property type="component" value="Unassembled WGS sequence"/>
</dbReference>
<keyword evidence="2" id="KW-1185">Reference proteome</keyword>
<dbReference type="PANTHER" id="PTHR34269">
    <property type="entry name" value="TRANSCRIPTION FACTOR B3-DOMAIN FAMILY-RELATED"/>
    <property type="match status" value="1"/>
</dbReference>
<organism evidence="1 2">
    <name type="scientific">Brassica carinata</name>
    <name type="common">Ethiopian mustard</name>
    <name type="synonym">Abyssinian cabbage</name>
    <dbReference type="NCBI Taxonomy" id="52824"/>
    <lineage>
        <taxon>Eukaryota</taxon>
        <taxon>Viridiplantae</taxon>
        <taxon>Streptophyta</taxon>
        <taxon>Embryophyta</taxon>
        <taxon>Tracheophyta</taxon>
        <taxon>Spermatophyta</taxon>
        <taxon>Magnoliopsida</taxon>
        <taxon>eudicotyledons</taxon>
        <taxon>Gunneridae</taxon>
        <taxon>Pentapetalae</taxon>
        <taxon>rosids</taxon>
        <taxon>malvids</taxon>
        <taxon>Brassicales</taxon>
        <taxon>Brassicaceae</taxon>
        <taxon>Brassiceae</taxon>
        <taxon>Brassica</taxon>
    </lineage>
</organism>
<name>A0A8X7U2R3_BRACI</name>
<evidence type="ECO:0000313" key="2">
    <source>
        <dbReference type="Proteomes" id="UP000886595"/>
    </source>
</evidence>